<reference evidence="2 3" key="2">
    <citation type="submission" date="2018-11" db="EMBL/GenBank/DDBJ databases">
        <authorList>
            <consortium name="Pathogen Informatics"/>
        </authorList>
    </citation>
    <scope>NUCLEOTIDE SEQUENCE [LARGE SCALE GENOMIC DNA]</scope>
</reference>
<proteinExistence type="predicted"/>
<name>A0A0R3R6B2_9BILA</name>
<feature type="transmembrane region" description="Helical" evidence="1">
    <location>
        <begin position="189"/>
        <end position="209"/>
    </location>
</feature>
<dbReference type="WBParaSite" id="BTMF_0001555601-mRNA-1">
    <property type="protein sequence ID" value="BTMF_0001555601-mRNA-1"/>
    <property type="gene ID" value="BTMF_0001555601"/>
</dbReference>
<feature type="transmembrane region" description="Helical" evidence="1">
    <location>
        <begin position="80"/>
        <end position="98"/>
    </location>
</feature>
<protein>
    <submittedName>
        <fullName evidence="2 4">Uncharacterized protein</fullName>
    </submittedName>
</protein>
<keyword evidence="1" id="KW-0812">Transmembrane</keyword>
<evidence type="ECO:0000313" key="2">
    <source>
        <dbReference type="EMBL" id="VDO46136.1"/>
    </source>
</evidence>
<dbReference type="STRING" id="42155.A0A0R3R6B2"/>
<accession>A0A0R3R6B2</accession>
<organism evidence="4">
    <name type="scientific">Brugia timori</name>
    <dbReference type="NCBI Taxonomy" id="42155"/>
    <lineage>
        <taxon>Eukaryota</taxon>
        <taxon>Metazoa</taxon>
        <taxon>Ecdysozoa</taxon>
        <taxon>Nematoda</taxon>
        <taxon>Chromadorea</taxon>
        <taxon>Rhabditida</taxon>
        <taxon>Spirurina</taxon>
        <taxon>Spiruromorpha</taxon>
        <taxon>Filarioidea</taxon>
        <taxon>Onchocercidae</taxon>
        <taxon>Brugia</taxon>
    </lineage>
</organism>
<evidence type="ECO:0000313" key="4">
    <source>
        <dbReference type="WBParaSite" id="BTMF_0001555601-mRNA-1"/>
    </source>
</evidence>
<keyword evidence="3" id="KW-1185">Reference proteome</keyword>
<keyword evidence="1" id="KW-1133">Transmembrane helix</keyword>
<dbReference type="Proteomes" id="UP000280834">
    <property type="component" value="Unassembled WGS sequence"/>
</dbReference>
<feature type="transmembrane region" description="Helical" evidence="1">
    <location>
        <begin position="161"/>
        <end position="177"/>
    </location>
</feature>
<reference evidence="4" key="1">
    <citation type="submission" date="2017-02" db="UniProtKB">
        <authorList>
            <consortium name="WormBaseParasite"/>
        </authorList>
    </citation>
    <scope>IDENTIFICATION</scope>
</reference>
<keyword evidence="1" id="KW-0472">Membrane</keyword>
<dbReference type="EMBL" id="UZAG01020222">
    <property type="protein sequence ID" value="VDO46136.1"/>
    <property type="molecule type" value="Genomic_DNA"/>
</dbReference>
<evidence type="ECO:0000313" key="3">
    <source>
        <dbReference type="Proteomes" id="UP000280834"/>
    </source>
</evidence>
<gene>
    <name evidence="2" type="ORF">BTMF_LOCUS13548</name>
</gene>
<feature type="transmembrane region" description="Helical" evidence="1">
    <location>
        <begin position="133"/>
        <end position="155"/>
    </location>
</feature>
<evidence type="ECO:0000256" key="1">
    <source>
        <dbReference type="SAM" id="Phobius"/>
    </source>
</evidence>
<feature type="transmembrane region" description="Helical" evidence="1">
    <location>
        <begin position="104"/>
        <end position="121"/>
    </location>
</feature>
<sequence>MHPQINPRYPTTSSQTLQLCRMPRSLKFLFSLKQSYTGNKRKDPMHYTDRKVGRGYWNFSNTIFHSRPKIHPKTSKGIKLNFYLIIILSLGLCIDYDWYVISILVNKLVVTFVSVDCLLLFTKIKSCKFKKDIHSFFAFSLMTIILFLFKMMLFAKLDEDSLINFSSYLFLVIILFSKSENLFHSRFVYVMYLFLLRDFDISWFIPVGFRYNFFFLYP</sequence>
<dbReference type="AlphaFoldDB" id="A0A0R3R6B2"/>